<comment type="catalytic activity">
    <reaction evidence="8">
        <text>[amino-group carrier protein]-C-terminal-gamma-(L-ornithyl)-L-glutamate + H2O = [amino-group carrier protein]-C-terminal-L-glutamate + L-ornithine</text>
        <dbReference type="Rhea" id="RHEA:52676"/>
        <dbReference type="Rhea" id="RHEA-COMP:9693"/>
        <dbReference type="Rhea" id="RHEA-COMP:13328"/>
        <dbReference type="ChEBI" id="CHEBI:15377"/>
        <dbReference type="ChEBI" id="CHEBI:46911"/>
        <dbReference type="ChEBI" id="CHEBI:78525"/>
        <dbReference type="ChEBI" id="CHEBI:136763"/>
        <dbReference type="EC" id="3.5.1.132"/>
    </reaction>
</comment>
<comment type="caution">
    <text evidence="11">The sequence shown here is derived from an EMBL/GenBank/DDBJ whole genome shotgun (WGS) entry which is preliminary data.</text>
</comment>
<dbReference type="PROSITE" id="PS00758">
    <property type="entry name" value="ARGE_DAPE_CPG2_1"/>
    <property type="match status" value="1"/>
</dbReference>
<dbReference type="UniPathway" id="UPA00068"/>
<reference evidence="11" key="1">
    <citation type="journal article" date="2020" name="mSystems">
        <title>Genome- and Community-Level Interaction Insights into Carbon Utilization and Element Cycling Functions of Hydrothermarchaeota in Hydrothermal Sediment.</title>
        <authorList>
            <person name="Zhou Z."/>
            <person name="Liu Y."/>
            <person name="Xu W."/>
            <person name="Pan J."/>
            <person name="Luo Z.H."/>
            <person name="Li M."/>
        </authorList>
    </citation>
    <scope>NUCLEOTIDE SEQUENCE [LARGE SCALE GENOMIC DNA]</scope>
    <source>
        <strain evidence="11">SpSt-468</strain>
    </source>
</reference>
<dbReference type="Gene3D" id="3.30.70.360">
    <property type="match status" value="1"/>
</dbReference>
<comment type="catalytic activity">
    <reaction evidence="8">
        <text>[amino-group carrier protein]-C-terminal-gamma-(L-lysyl)-L-glutamate + H2O = [amino-group carrier protein]-C-terminal-L-glutamate + L-lysine</text>
        <dbReference type="Rhea" id="RHEA:48684"/>
        <dbReference type="Rhea" id="RHEA-COMP:9693"/>
        <dbReference type="Rhea" id="RHEA-COMP:9715"/>
        <dbReference type="ChEBI" id="CHEBI:15377"/>
        <dbReference type="ChEBI" id="CHEBI:32551"/>
        <dbReference type="ChEBI" id="CHEBI:78525"/>
        <dbReference type="ChEBI" id="CHEBI:78526"/>
        <dbReference type="EC" id="3.5.1.130"/>
    </reaction>
</comment>
<dbReference type="InterPro" id="IPR050072">
    <property type="entry name" value="Peptidase_M20A"/>
</dbReference>
<feature type="binding site" evidence="8">
    <location>
        <position position="122"/>
    </location>
    <ligand>
        <name>Zn(2+)</name>
        <dbReference type="ChEBI" id="CHEBI:29105"/>
        <label>2</label>
    </ligand>
</feature>
<dbReference type="HAMAP" id="MF_01120">
    <property type="entry name" value="LysK"/>
    <property type="match status" value="1"/>
</dbReference>
<dbReference type="SUPFAM" id="SSF55031">
    <property type="entry name" value="Bacterial exopeptidase dimerisation domain"/>
    <property type="match status" value="1"/>
</dbReference>
<keyword evidence="1 8" id="KW-0963">Cytoplasm</keyword>
<dbReference type="GO" id="GO:0019878">
    <property type="term" value="P:lysine biosynthetic process via aminoadipic acid"/>
    <property type="evidence" value="ECO:0007669"/>
    <property type="project" value="UniProtKB-UniRule"/>
</dbReference>
<dbReference type="PANTHER" id="PTHR43808">
    <property type="entry name" value="ACETYLORNITHINE DEACETYLASE"/>
    <property type="match status" value="1"/>
</dbReference>
<dbReference type="EC" id="3.5.1.132" evidence="8"/>
<name>A0A7C3EW39_9CREN</name>
<keyword evidence="4 8" id="KW-0378">Hydrolase</keyword>
<accession>A0A7C3EW39</accession>
<dbReference type="Gene3D" id="3.40.630.10">
    <property type="entry name" value="Zn peptidases"/>
    <property type="match status" value="1"/>
</dbReference>
<feature type="domain" description="Peptidase M20 dimerisation" evidence="10">
    <location>
        <begin position="156"/>
        <end position="258"/>
    </location>
</feature>
<dbReference type="GO" id="GO:0042450">
    <property type="term" value="P:L-arginine biosynthetic process via ornithine"/>
    <property type="evidence" value="ECO:0007669"/>
    <property type="project" value="UniProtKB-UniRule"/>
</dbReference>
<comment type="cofactor">
    <cofactor evidence="9">
        <name>a divalent metal cation</name>
        <dbReference type="ChEBI" id="CHEBI:60240"/>
    </cofactor>
    <text evidence="9">Binds 2 divalent metal cations per subunit.</text>
</comment>
<sequence>MDEDYPVTLLSRMLEIYSPSGNEKEMSEFLAGEMKRLGYDVEVDEVGNVLGRIGAGLPKVLLCGHMDTVEGFIEVKRRGKVIFGRGAVDAKSSLAAFICGARRFVDLGGKGTISVLAVVDEEGKSEGMKHYLSRTSETFDFAVFGEPSGAYSVTIGYKGRIVFSVECTTAPGHASAPQLFENAIYVAIRLIDKLRSMEAEWEKVGEIFDMPTMCVTLINGGSQDNTIPGRCEFSVDVRVPPSRGVHDLKGRVAGVIEDFKGGERRAKIRYDFKDENMPFVESEDSVMVRAFRDSIMAVKGRECKLIKKTGTSDVNEFVKKFRIPTVVYGPGNSRLDHTPNENISIEEYSDSIEVITRALMNLSQG</sequence>
<dbReference type="Pfam" id="PF07687">
    <property type="entry name" value="M20_dimer"/>
    <property type="match status" value="1"/>
</dbReference>
<keyword evidence="6 8" id="KW-0457">Lysine biosynthesis</keyword>
<feature type="binding site" evidence="8">
    <location>
        <position position="89"/>
    </location>
    <ligand>
        <name>Zn(2+)</name>
        <dbReference type="ChEBI" id="CHEBI:29105"/>
        <label>1</label>
    </ligand>
</feature>
<dbReference type="GO" id="GO:0005737">
    <property type="term" value="C:cytoplasm"/>
    <property type="evidence" value="ECO:0007669"/>
    <property type="project" value="UniProtKB-SubCell"/>
</dbReference>
<evidence type="ECO:0000256" key="6">
    <source>
        <dbReference type="ARBA" id="ARBA00023154"/>
    </source>
</evidence>
<comment type="cofactor">
    <cofactor evidence="8">
        <name>Zn(2+)</name>
        <dbReference type="ChEBI" id="CHEBI:29105"/>
    </cofactor>
    <cofactor evidence="8">
        <name>Co(2+)</name>
        <dbReference type="ChEBI" id="CHEBI:48828"/>
    </cofactor>
    <text evidence="8">Binds 2 Zn(2+) or Co(2+) ions per subunit.</text>
</comment>
<comment type="similarity">
    <text evidence="8">Belongs to the peptidase M20A family. LysK subfamily.</text>
</comment>
<dbReference type="InterPro" id="IPR011650">
    <property type="entry name" value="Peptidase_M20_dimer"/>
</dbReference>
<keyword evidence="2 8" id="KW-0028">Amino-acid biosynthesis</keyword>
<dbReference type="EC" id="3.5.1.130" evidence="8"/>
<evidence type="ECO:0000256" key="1">
    <source>
        <dbReference type="ARBA" id="ARBA00022490"/>
    </source>
</evidence>
<feature type="binding site" evidence="8">
    <location>
        <position position="337"/>
    </location>
    <ligand>
        <name>Zn(2+)</name>
        <dbReference type="ChEBI" id="CHEBI:29105"/>
        <label>2</label>
    </ligand>
</feature>
<dbReference type="InterPro" id="IPR001261">
    <property type="entry name" value="ArgE/DapE_CS"/>
</dbReference>
<evidence type="ECO:0000256" key="4">
    <source>
        <dbReference type="ARBA" id="ARBA00022801"/>
    </source>
</evidence>
<gene>
    <name evidence="8" type="primary">lysK</name>
    <name evidence="11" type="ORF">ENS19_03180</name>
</gene>
<feature type="active site" evidence="8">
    <location>
        <position position="67"/>
    </location>
</feature>
<comment type="pathway">
    <text evidence="8">Amino-acid biosynthesis; L-arginine biosynthesis.</text>
</comment>
<feature type="binding site" evidence="8 9">
    <location>
        <position position="65"/>
    </location>
    <ligand>
        <name>Zn(2+)</name>
        <dbReference type="ChEBI" id="CHEBI:29105"/>
        <label>1</label>
    </ligand>
</feature>
<feature type="active site" description="Proton acceptor" evidence="8">
    <location>
        <position position="121"/>
    </location>
</feature>
<keyword evidence="8" id="KW-0055">Arginine biosynthesis</keyword>
<dbReference type="InterPro" id="IPR036264">
    <property type="entry name" value="Bact_exopeptidase_dim_dom"/>
</dbReference>
<protein>
    <recommendedName>
        <fullName evidence="8">Putative [LysW]-lysine/[LysW]-ornithine hydrolase</fullName>
        <ecNumber evidence="8">3.5.1.130</ecNumber>
        <ecNumber evidence="8">3.5.1.132</ecNumber>
    </recommendedName>
</protein>
<evidence type="ECO:0000256" key="9">
    <source>
        <dbReference type="PIRSR" id="PIRSR001123-2"/>
    </source>
</evidence>
<dbReference type="InterPro" id="IPR002933">
    <property type="entry name" value="Peptidase_M20"/>
</dbReference>
<evidence type="ECO:0000256" key="5">
    <source>
        <dbReference type="ARBA" id="ARBA00022833"/>
    </source>
</evidence>
<dbReference type="UniPathway" id="UPA00033">
    <property type="reaction ID" value="UER00039"/>
</dbReference>
<comment type="pathway">
    <text evidence="8">Amino-acid biosynthesis; L-lysine biosynthesis via AAA pathway; L-lysine from L-alpha-aminoadipate (Thermus route): step 5/5.</text>
</comment>
<dbReference type="AlphaFoldDB" id="A0A7C3EW39"/>
<keyword evidence="3 8" id="KW-0479">Metal-binding</keyword>
<dbReference type="SUPFAM" id="SSF53187">
    <property type="entry name" value="Zn-dependent exopeptidases"/>
    <property type="match status" value="1"/>
</dbReference>
<dbReference type="Pfam" id="PF01546">
    <property type="entry name" value="Peptidase_M20"/>
    <property type="match status" value="1"/>
</dbReference>
<evidence type="ECO:0000256" key="7">
    <source>
        <dbReference type="ARBA" id="ARBA00023285"/>
    </source>
</evidence>
<keyword evidence="7 8" id="KW-0170">Cobalt</keyword>
<evidence type="ECO:0000259" key="10">
    <source>
        <dbReference type="Pfam" id="PF07687"/>
    </source>
</evidence>
<proteinExistence type="inferred from homology"/>
<dbReference type="GO" id="GO:0016811">
    <property type="term" value="F:hydrolase activity, acting on carbon-nitrogen (but not peptide) bonds, in linear amides"/>
    <property type="evidence" value="ECO:0007669"/>
    <property type="project" value="UniProtKB-UniRule"/>
</dbReference>
<dbReference type="NCBIfam" id="TIGR01902">
    <property type="entry name" value="dapE-lys-deAc"/>
    <property type="match status" value="1"/>
</dbReference>
<comment type="function">
    <text evidence="8">Catalyzes the release of L-lysine from [LysW]-gamma-L-lysine and the release of L-ornithine from [LysW]-L-ornithine.</text>
</comment>
<feature type="binding site" evidence="8">
    <location>
        <position position="89"/>
    </location>
    <ligand>
        <name>Zn(2+)</name>
        <dbReference type="ChEBI" id="CHEBI:29105"/>
        <label>2</label>
    </ligand>
</feature>
<keyword evidence="5 8" id="KW-0862">Zinc</keyword>
<dbReference type="EMBL" id="DSTX01000002">
    <property type="protein sequence ID" value="HFK20263.1"/>
    <property type="molecule type" value="Genomic_DNA"/>
</dbReference>
<evidence type="ECO:0000256" key="2">
    <source>
        <dbReference type="ARBA" id="ARBA00022605"/>
    </source>
</evidence>
<organism evidence="11">
    <name type="scientific">Candidatus Methanomethylicus mesodigestus</name>
    <dbReference type="NCBI Taxonomy" id="1867258"/>
    <lineage>
        <taxon>Archaea</taxon>
        <taxon>Thermoproteota</taxon>
        <taxon>Methanosuratincolia</taxon>
        <taxon>Candidatus Methanomethylicales</taxon>
        <taxon>Candidatus Methanomethylicaceae</taxon>
        <taxon>Candidatus Methanomethylicus</taxon>
    </lineage>
</organism>
<evidence type="ECO:0000256" key="8">
    <source>
        <dbReference type="HAMAP-Rule" id="MF_01120"/>
    </source>
</evidence>
<dbReference type="PANTHER" id="PTHR43808:SF28">
    <property type="entry name" value="[LYSW]-LYSINE_[LYSW]-ORNITHINE HYDROLASE"/>
    <property type="match status" value="1"/>
</dbReference>
<evidence type="ECO:0000256" key="3">
    <source>
        <dbReference type="ARBA" id="ARBA00022723"/>
    </source>
</evidence>
<dbReference type="GO" id="GO:0008270">
    <property type="term" value="F:zinc ion binding"/>
    <property type="evidence" value="ECO:0007669"/>
    <property type="project" value="UniProtKB-UniRule"/>
</dbReference>
<dbReference type="GO" id="GO:0050897">
    <property type="term" value="F:cobalt ion binding"/>
    <property type="evidence" value="ECO:0007669"/>
    <property type="project" value="UniProtKB-UniRule"/>
</dbReference>
<comment type="subcellular location">
    <subcellularLocation>
        <location evidence="8">Cytoplasm</location>
    </subcellularLocation>
</comment>
<feature type="binding site" evidence="8">
    <location>
        <position position="146"/>
    </location>
    <ligand>
        <name>Zn(2+)</name>
        <dbReference type="ChEBI" id="CHEBI:29105"/>
        <label>1</label>
    </ligand>
</feature>
<evidence type="ECO:0000313" key="11">
    <source>
        <dbReference type="EMBL" id="HFK20263.1"/>
    </source>
</evidence>
<dbReference type="PROSITE" id="PS00759">
    <property type="entry name" value="ARGE_DAPE_CPG2_2"/>
    <property type="match status" value="1"/>
</dbReference>
<dbReference type="InterPro" id="IPR010175">
    <property type="entry name" value="LysK"/>
</dbReference>